<dbReference type="PRINTS" id="PR00081">
    <property type="entry name" value="GDHRDH"/>
</dbReference>
<dbReference type="InterPro" id="IPR014058">
    <property type="entry name" value="Pteridine_reductase"/>
</dbReference>
<comment type="caution">
    <text evidence="6">The sequence shown here is derived from an EMBL/GenBank/DDBJ whole genome shotgun (WGS) entry which is preliminary data.</text>
</comment>
<proteinExistence type="inferred from homology"/>
<evidence type="ECO:0000256" key="3">
    <source>
        <dbReference type="PIRSR" id="PIRSR614058-1"/>
    </source>
</evidence>
<dbReference type="AlphaFoldDB" id="A0A422NVJ1"/>
<dbReference type="PRINTS" id="PR00080">
    <property type="entry name" value="SDRFAMILY"/>
</dbReference>
<dbReference type="InterPro" id="IPR020904">
    <property type="entry name" value="Sc_DH/Rdtase_CS"/>
</dbReference>
<protein>
    <submittedName>
        <fullName evidence="6">Pteridine reductase</fullName>
    </submittedName>
</protein>
<comment type="similarity">
    <text evidence="1">Belongs to the short-chain dehydrogenases/reductases (SDR) family.</text>
</comment>
<dbReference type="OrthoDB" id="1669814at2759"/>
<dbReference type="PANTHER" id="PTHR43639:SF1">
    <property type="entry name" value="SHORT-CHAIN DEHYDROGENASE_REDUCTASE FAMILY PROTEIN"/>
    <property type="match status" value="1"/>
</dbReference>
<gene>
    <name evidence="6" type="ORF">Tco025E_06984</name>
</gene>
<feature type="binding site" evidence="4">
    <location>
        <position position="275"/>
    </location>
    <ligand>
        <name>substrate</name>
    </ligand>
</feature>
<evidence type="ECO:0000256" key="2">
    <source>
        <dbReference type="ARBA" id="ARBA00023002"/>
    </source>
</evidence>
<dbReference type="InterPro" id="IPR036291">
    <property type="entry name" value="NAD(P)-bd_dom_sf"/>
</dbReference>
<accession>A0A422NVJ1</accession>
<name>A0A422NVJ1_9TRYP</name>
<dbReference type="PROSITE" id="PS00061">
    <property type="entry name" value="ADH_SHORT"/>
    <property type="match status" value="1"/>
</dbReference>
<feature type="region of interest" description="Disordered" evidence="5">
    <location>
        <begin position="154"/>
        <end position="179"/>
    </location>
</feature>
<evidence type="ECO:0000256" key="4">
    <source>
        <dbReference type="PIRSR" id="PIRSR614058-2"/>
    </source>
</evidence>
<feature type="active site" description="Proton acceptor" evidence="3">
    <location>
        <position position="294"/>
    </location>
</feature>
<evidence type="ECO:0000313" key="6">
    <source>
        <dbReference type="EMBL" id="RNF09476.1"/>
    </source>
</evidence>
<keyword evidence="2" id="KW-0560">Oxidoreductase</keyword>
<dbReference type="RefSeq" id="XP_029226031.1">
    <property type="nucleotide sequence ID" value="XM_029373851.1"/>
</dbReference>
<dbReference type="NCBIfam" id="TIGR02685">
    <property type="entry name" value="pter_reduc_Leis"/>
    <property type="match status" value="1"/>
</dbReference>
<dbReference type="Gene3D" id="3.40.50.720">
    <property type="entry name" value="NAD(P)-binding Rossmann-like Domain"/>
    <property type="match status" value="1"/>
</dbReference>
<dbReference type="InterPro" id="IPR002347">
    <property type="entry name" value="SDR_fam"/>
</dbReference>
<dbReference type="GO" id="GO:0016491">
    <property type="term" value="F:oxidoreductase activity"/>
    <property type="evidence" value="ECO:0007669"/>
    <property type="project" value="UniProtKB-KW"/>
</dbReference>
<evidence type="ECO:0000313" key="7">
    <source>
        <dbReference type="Proteomes" id="UP000284403"/>
    </source>
</evidence>
<dbReference type="SUPFAM" id="SSF51735">
    <property type="entry name" value="NAD(P)-binding Rossmann-fold domains"/>
    <property type="match status" value="1"/>
</dbReference>
<evidence type="ECO:0000256" key="1">
    <source>
        <dbReference type="ARBA" id="ARBA00006484"/>
    </source>
</evidence>
<dbReference type="Pfam" id="PF13561">
    <property type="entry name" value="adh_short_C2"/>
    <property type="match status" value="1"/>
</dbReference>
<dbReference type="GeneID" id="40320595"/>
<organism evidence="6 7">
    <name type="scientific">Trypanosoma conorhini</name>
    <dbReference type="NCBI Taxonomy" id="83891"/>
    <lineage>
        <taxon>Eukaryota</taxon>
        <taxon>Discoba</taxon>
        <taxon>Euglenozoa</taxon>
        <taxon>Kinetoplastea</taxon>
        <taxon>Metakinetoplastina</taxon>
        <taxon>Trypanosomatida</taxon>
        <taxon>Trypanosomatidae</taxon>
        <taxon>Trypanosoma</taxon>
    </lineage>
</organism>
<keyword evidence="7" id="KW-1185">Reference proteome</keyword>
<dbReference type="Proteomes" id="UP000284403">
    <property type="component" value="Unassembled WGS sequence"/>
</dbReference>
<feature type="region of interest" description="Disordered" evidence="5">
    <location>
        <begin position="1"/>
        <end position="25"/>
    </location>
</feature>
<evidence type="ECO:0000256" key="5">
    <source>
        <dbReference type="SAM" id="MobiDB-lite"/>
    </source>
</evidence>
<reference evidence="6 7" key="1">
    <citation type="journal article" date="2018" name="BMC Genomics">
        <title>Genomic comparison of Trypanosoma conorhini and Trypanosoma rangeli to Trypanosoma cruzi strains of high and low virulence.</title>
        <authorList>
            <person name="Bradwell K.R."/>
            <person name="Koparde V.N."/>
            <person name="Matveyev A.V."/>
            <person name="Serrano M.G."/>
            <person name="Alves J.M."/>
            <person name="Parikh H."/>
            <person name="Huang B."/>
            <person name="Lee V."/>
            <person name="Espinosa-Alvarez O."/>
            <person name="Ortiz P.A."/>
            <person name="Costa-Martins A.G."/>
            <person name="Teixeira M.M."/>
            <person name="Buck G.A."/>
        </authorList>
    </citation>
    <scope>NUCLEOTIDE SEQUENCE [LARGE SCALE GENOMIC DNA]</scope>
    <source>
        <strain evidence="6 7">025E</strain>
    </source>
</reference>
<dbReference type="EMBL" id="MKKU01000509">
    <property type="protein sequence ID" value="RNF09476.1"/>
    <property type="molecule type" value="Genomic_DNA"/>
</dbReference>
<dbReference type="PANTHER" id="PTHR43639">
    <property type="entry name" value="OXIDOREDUCTASE, SHORT-CHAIN DEHYDROGENASE/REDUCTASE FAMILY (AFU_ORTHOLOGUE AFUA_5G02870)"/>
    <property type="match status" value="1"/>
</dbReference>
<sequence length="388" mass="40672">MGHGAAAAAARRRVKPPSTPTEGGSECETVCVRVCGVAEKKVAECCRGKMLLSVVRRGCVALRCVLARWAPFCRPAPGITPPPPLVTAFCRLFLLEEGKGGKRRGKERERGEWLECRVQPRRVRRPLSPGRRGASAAASPCGCTGGGFELSCTTATPNRRRSVSSRSSTPPVPSLPRRAGGGLGLGGPLLECCEGIIDCSFRAFGRCDVLVNNASAYCPTPLLPGDDTGDAAGAQPFDVRVAELLGSNAVAPLFLIRAFARRQAEVGGSEGRDLSVVNLCDAMADLPLPGFSAYTMAKHALDGLTRAAALELAPRHIRVNAVAPGLGPLPPAMPQATREEYRRNVPLGQREASAAEIADAVAFLVSKDAAYITGATLKVDGGLSLARA</sequence>